<protein>
    <recommendedName>
        <fullName evidence="13">mRNA export factor GLE1</fullName>
    </recommendedName>
    <alternativeName>
        <fullName evidence="15">GLE1 RNA export mediator</fullName>
    </alternativeName>
    <alternativeName>
        <fullName evidence="14">Nucleoporin GLE1</fullName>
    </alternativeName>
</protein>
<dbReference type="Proteomes" id="UP001152795">
    <property type="component" value="Unassembled WGS sequence"/>
</dbReference>
<comment type="caution">
    <text evidence="18">The sequence shown here is derived from an EMBL/GenBank/DDBJ whole genome shotgun (WGS) entry which is preliminary data.</text>
</comment>
<proteinExistence type="inferred from homology"/>
<evidence type="ECO:0000313" key="18">
    <source>
        <dbReference type="EMBL" id="CAB3996037.1"/>
    </source>
</evidence>
<dbReference type="GO" id="GO:0044614">
    <property type="term" value="C:nuclear pore cytoplasmic filaments"/>
    <property type="evidence" value="ECO:0007669"/>
    <property type="project" value="TreeGrafter"/>
</dbReference>
<evidence type="ECO:0000313" key="19">
    <source>
        <dbReference type="Proteomes" id="UP001152795"/>
    </source>
</evidence>
<keyword evidence="11" id="KW-0539">Nucleus</keyword>
<evidence type="ECO:0000256" key="13">
    <source>
        <dbReference type="ARBA" id="ARBA00026227"/>
    </source>
</evidence>
<dbReference type="PANTHER" id="PTHR12960">
    <property type="entry name" value="GLE-1-RELATED"/>
    <property type="match status" value="1"/>
</dbReference>
<evidence type="ECO:0000256" key="11">
    <source>
        <dbReference type="ARBA" id="ARBA00023242"/>
    </source>
</evidence>
<evidence type="ECO:0000256" key="2">
    <source>
        <dbReference type="ARBA" id="ARBA00004567"/>
    </source>
</evidence>
<organism evidence="18 19">
    <name type="scientific">Paramuricea clavata</name>
    <name type="common">Red gorgonian</name>
    <name type="synonym">Violescent sea-whip</name>
    <dbReference type="NCBI Taxonomy" id="317549"/>
    <lineage>
        <taxon>Eukaryota</taxon>
        <taxon>Metazoa</taxon>
        <taxon>Cnidaria</taxon>
        <taxon>Anthozoa</taxon>
        <taxon>Octocorallia</taxon>
        <taxon>Malacalcyonacea</taxon>
        <taxon>Plexauridae</taxon>
        <taxon>Paramuricea</taxon>
    </lineage>
</organism>
<keyword evidence="9 16" id="KW-0175">Coiled coil</keyword>
<evidence type="ECO:0000256" key="12">
    <source>
        <dbReference type="ARBA" id="ARBA00024680"/>
    </source>
</evidence>
<dbReference type="GO" id="GO:0005543">
    <property type="term" value="F:phospholipid binding"/>
    <property type="evidence" value="ECO:0007669"/>
    <property type="project" value="TreeGrafter"/>
</dbReference>
<evidence type="ECO:0000256" key="8">
    <source>
        <dbReference type="ARBA" id="ARBA00023010"/>
    </source>
</evidence>
<dbReference type="Pfam" id="PF07817">
    <property type="entry name" value="GLE1"/>
    <property type="match status" value="1"/>
</dbReference>
<keyword evidence="4" id="KW-0813">Transport</keyword>
<dbReference type="GO" id="GO:0031369">
    <property type="term" value="F:translation initiation factor binding"/>
    <property type="evidence" value="ECO:0007669"/>
    <property type="project" value="TreeGrafter"/>
</dbReference>
<comment type="function">
    <text evidence="12">Required for the export of mRNAs containing poly(A) tails from the nucleus into the cytoplasm. May be involved in the terminal step of the mRNA transport through the nuclear pore complex (NPC).</text>
</comment>
<evidence type="ECO:0000256" key="16">
    <source>
        <dbReference type="SAM" id="Coils"/>
    </source>
</evidence>
<dbReference type="EMBL" id="CACRXK020002784">
    <property type="protein sequence ID" value="CAB3996037.1"/>
    <property type="molecule type" value="Genomic_DNA"/>
</dbReference>
<keyword evidence="5" id="KW-0963">Cytoplasm</keyword>
<dbReference type="GO" id="GO:0005737">
    <property type="term" value="C:cytoplasm"/>
    <property type="evidence" value="ECO:0007669"/>
    <property type="project" value="UniProtKB-SubCell"/>
</dbReference>
<gene>
    <name evidence="18" type="ORF">PACLA_8A056848</name>
</gene>
<keyword evidence="19" id="KW-1185">Reference proteome</keyword>
<evidence type="ECO:0000256" key="17">
    <source>
        <dbReference type="SAM" id="MobiDB-lite"/>
    </source>
</evidence>
<evidence type="ECO:0000256" key="14">
    <source>
        <dbReference type="ARBA" id="ARBA00029983"/>
    </source>
</evidence>
<evidence type="ECO:0000256" key="10">
    <source>
        <dbReference type="ARBA" id="ARBA00023132"/>
    </source>
</evidence>
<keyword evidence="6" id="KW-0509">mRNA transport</keyword>
<comment type="subcellular location">
    <subcellularLocation>
        <location evidence="1">Cytoplasm</location>
    </subcellularLocation>
    <subcellularLocation>
        <location evidence="2">Nucleus</location>
        <location evidence="2">Nuclear pore complex</location>
    </subcellularLocation>
</comment>
<dbReference type="InterPro" id="IPR012476">
    <property type="entry name" value="GLE1"/>
</dbReference>
<dbReference type="GO" id="GO:0016973">
    <property type="term" value="P:poly(A)+ mRNA export from nucleus"/>
    <property type="evidence" value="ECO:0007669"/>
    <property type="project" value="InterPro"/>
</dbReference>
<comment type="similarity">
    <text evidence="3">Belongs to the GLE1 family.</text>
</comment>
<evidence type="ECO:0000256" key="15">
    <source>
        <dbReference type="ARBA" id="ARBA00030897"/>
    </source>
</evidence>
<evidence type="ECO:0000256" key="3">
    <source>
        <dbReference type="ARBA" id="ARBA00011056"/>
    </source>
</evidence>
<feature type="region of interest" description="Disordered" evidence="17">
    <location>
        <begin position="322"/>
        <end position="391"/>
    </location>
</feature>
<dbReference type="FunFam" id="1.25.40.510:FF:000001">
    <property type="entry name" value="Nucleoporin GLE1 isoform 1"/>
    <property type="match status" value="1"/>
</dbReference>
<evidence type="ECO:0000256" key="1">
    <source>
        <dbReference type="ARBA" id="ARBA00004496"/>
    </source>
</evidence>
<evidence type="ECO:0000256" key="4">
    <source>
        <dbReference type="ARBA" id="ARBA00022448"/>
    </source>
</evidence>
<accession>A0A6S7HNZ6</accession>
<dbReference type="PANTHER" id="PTHR12960:SF0">
    <property type="entry name" value="MRNA EXPORT FACTOR GLE1"/>
    <property type="match status" value="1"/>
</dbReference>
<feature type="compositionally biased region" description="Basic and acidic residues" evidence="17">
    <location>
        <begin position="323"/>
        <end position="355"/>
    </location>
</feature>
<sequence length="714" mass="81873">MAICWSESEVVNDILTTLQTTSKGRLSYDPDWQTNAEISNQLSCSFESFLNESWDPLGGINTSLLGLEENNSDTSSENEAESSLMTELNDTAKETNKSVGISGNFDSIKQYHDDCRVNAEQRKAERARILEERMEILKIDSEQTLRNKQENLAEEKRQFEIEIKELQRQDAEELRRRKVELDKEAMAYKQRLDEIFTRSLTEESLVAREREQRIAVLENLKKNVTLLYQQVLRNIELIQQKFADSKHMSFVDAQVAEDIATVLDRIPLKAEAELSKCEASHDISDVEDHLELMRKLIQATLSIDNNVGHILKTAQEKAMAATKKRESEEAERLKLEEAKRQHQEEAKRQHQEQAKKLKANKKLSEKLSVPKNEERLPIAAPQTSKKENKTTTAQTFTEFISDKALIEYMELQEHLNTVQASFKGFISDSKYKQYKFDLLKAVNIPINTISAHSPSQLNDKIHRLVSLISGNNVEVGGRRVNCKAHPSAMVFCKDLVAKKLVMQGVQQVLYNPQTAFLYAAVIVGIWTAFPDVGKLILACFHRNYPYLVPYYIPQVEGQSNNDYHKALGYSVNNDRIEDENNFLTKFSGTVQLYAAVVSSKGAATPDHPHGIDKGWTWLARTLNLKPHPSVTATMLFEFIKVAGHLLMERYRKQFQKLLLMLYKDFIPAMDKVTPPEKQGPMQRFKDFLDECVKTQKIPMPKGYLTERWWHSGHF</sequence>
<evidence type="ECO:0000256" key="7">
    <source>
        <dbReference type="ARBA" id="ARBA00022927"/>
    </source>
</evidence>
<evidence type="ECO:0000256" key="9">
    <source>
        <dbReference type="ARBA" id="ARBA00023054"/>
    </source>
</evidence>
<dbReference type="GO" id="GO:0015031">
    <property type="term" value="P:protein transport"/>
    <property type="evidence" value="ECO:0007669"/>
    <property type="project" value="UniProtKB-KW"/>
</dbReference>
<evidence type="ECO:0000256" key="5">
    <source>
        <dbReference type="ARBA" id="ARBA00022490"/>
    </source>
</evidence>
<keyword evidence="8" id="KW-0811">Translocation</keyword>
<reference evidence="18" key="1">
    <citation type="submission" date="2020-04" db="EMBL/GenBank/DDBJ databases">
        <authorList>
            <person name="Alioto T."/>
            <person name="Alioto T."/>
            <person name="Gomez Garrido J."/>
        </authorList>
    </citation>
    <scope>NUCLEOTIDE SEQUENCE</scope>
    <source>
        <strain evidence="18">A484AB</strain>
    </source>
</reference>
<name>A0A6S7HNZ6_PARCT</name>
<feature type="coiled-coil region" evidence="16">
    <location>
        <begin position="127"/>
        <end position="191"/>
    </location>
</feature>
<dbReference type="AlphaFoldDB" id="A0A6S7HNZ6"/>
<dbReference type="InterPro" id="IPR038506">
    <property type="entry name" value="GLE1-like_sf"/>
</dbReference>
<dbReference type="Gene3D" id="1.25.40.510">
    <property type="entry name" value="GLE1-like"/>
    <property type="match status" value="1"/>
</dbReference>
<dbReference type="OrthoDB" id="420884at2759"/>
<keyword evidence="10" id="KW-0906">Nuclear pore complex</keyword>
<evidence type="ECO:0000256" key="6">
    <source>
        <dbReference type="ARBA" id="ARBA00022816"/>
    </source>
</evidence>
<dbReference type="GO" id="GO:0000822">
    <property type="term" value="F:inositol hexakisphosphate binding"/>
    <property type="evidence" value="ECO:0007669"/>
    <property type="project" value="TreeGrafter"/>
</dbReference>
<keyword evidence="7" id="KW-0653">Protein transport</keyword>